<keyword evidence="1" id="KW-1133">Transmembrane helix</keyword>
<gene>
    <name evidence="2" type="ORF">QJS64_21585</name>
</gene>
<dbReference type="Proteomes" id="UP001239169">
    <property type="component" value="Plasmid unnamed6"/>
</dbReference>
<geneLocation type="plasmid" evidence="2 3">
    <name>unnamed6</name>
</geneLocation>
<evidence type="ECO:0000313" key="2">
    <source>
        <dbReference type="EMBL" id="WGX77734.1"/>
    </source>
</evidence>
<name>A0ABY8R853_PARBF</name>
<dbReference type="EMBL" id="CP124691">
    <property type="protein sequence ID" value="WGX77734.1"/>
    <property type="molecule type" value="Genomic_DNA"/>
</dbReference>
<keyword evidence="3" id="KW-1185">Reference proteome</keyword>
<accession>A0ABY8R853</accession>
<keyword evidence="1" id="KW-0812">Transmembrane</keyword>
<protein>
    <submittedName>
        <fullName evidence="2">Uncharacterized protein</fullName>
    </submittedName>
</protein>
<sequence>MINFTNELILQTLNTFFLVGVLFIGYKLVCYIEKKITLLIEKYI</sequence>
<keyword evidence="1" id="KW-0472">Membrane</keyword>
<evidence type="ECO:0000313" key="3">
    <source>
        <dbReference type="Proteomes" id="UP001239169"/>
    </source>
</evidence>
<proteinExistence type="predicted"/>
<organism evidence="2 3">
    <name type="scientific">Paraclostridium bifermentans</name>
    <name type="common">Clostridium bifermentans</name>
    <dbReference type="NCBI Taxonomy" id="1490"/>
    <lineage>
        <taxon>Bacteria</taxon>
        <taxon>Bacillati</taxon>
        <taxon>Bacillota</taxon>
        <taxon>Clostridia</taxon>
        <taxon>Peptostreptococcales</taxon>
        <taxon>Peptostreptococcaceae</taxon>
        <taxon>Paraclostridium</taxon>
    </lineage>
</organism>
<reference evidence="2 3" key="1">
    <citation type="submission" date="2023-04" db="EMBL/GenBank/DDBJ databases">
        <title>Bacteria Genome Submission.</title>
        <authorList>
            <person name="Isaac P."/>
        </authorList>
    </citation>
    <scope>NUCLEOTIDE SEQUENCE [LARGE SCALE GENOMIC DNA]</scope>
    <source>
        <strain evidence="2 3">SampleS7P1</strain>
        <plasmid evidence="2 3">unnamed6</plasmid>
    </source>
</reference>
<feature type="transmembrane region" description="Helical" evidence="1">
    <location>
        <begin position="12"/>
        <end position="32"/>
    </location>
</feature>
<keyword evidence="2" id="KW-0614">Plasmid</keyword>
<dbReference type="RefSeq" id="WP_021428880.1">
    <property type="nucleotide sequence ID" value="NZ_CABIWO010000004.1"/>
</dbReference>
<evidence type="ECO:0000256" key="1">
    <source>
        <dbReference type="SAM" id="Phobius"/>
    </source>
</evidence>